<keyword evidence="4" id="KW-0430">Lectin</keyword>
<dbReference type="GO" id="GO:0033691">
    <property type="term" value="F:sialic acid binding"/>
    <property type="evidence" value="ECO:0007669"/>
    <property type="project" value="TreeGrafter"/>
</dbReference>
<comment type="similarity">
    <text evidence="11">Belongs to the immunoglobulin superfamily. SIGLEC (sialic acid binding Ig-like lectin) family.</text>
</comment>
<dbReference type="FunFam" id="2.60.40.10:FF:000829">
    <property type="entry name" value="Sialic acid-binding Ig-like lectin 8"/>
    <property type="match status" value="1"/>
</dbReference>
<evidence type="ECO:0000256" key="11">
    <source>
        <dbReference type="ARBA" id="ARBA00038361"/>
    </source>
</evidence>
<keyword evidence="10" id="KW-0393">Immunoglobulin domain</keyword>
<comment type="subcellular location">
    <subcellularLocation>
        <location evidence="1">Membrane</location>
        <topology evidence="1">Single-pass type I membrane protein</topology>
    </subcellularLocation>
</comment>
<dbReference type="SMART" id="SM00409">
    <property type="entry name" value="IG"/>
    <property type="match status" value="2"/>
</dbReference>
<dbReference type="Pfam" id="PF07686">
    <property type="entry name" value="V-set"/>
    <property type="match status" value="1"/>
</dbReference>
<sequence>WVLSSSLVVGYLPTSESVTVQEGLCVRVPCSFYYPRSYWDYSVPAHGYWFREGASIYQDPPVATNNPDREVLTESQGRFHLLGDPRAYNCSLDIRDAQRGDTGTYFFRVERGPVVKYSYKENMIFLNVAALTQTPDIRVQGTLESGRPRNITCAVPWACERGTPHTFSWIGAALTSLHPKSPHSSVLTLALRPQDHGTNLTCRVTFPGAGVSTERTVRLNVSCERRRGGEVGPGLLGTEPCELELGRKERGHYSALFLFLMFLGEKGQCLPSCHRKMDSYVCLSRCTPEADHQGVPERRHR</sequence>
<dbReference type="InterPro" id="IPR013106">
    <property type="entry name" value="Ig_V-set"/>
</dbReference>
<dbReference type="PANTHER" id="PTHR12035:SF139">
    <property type="entry name" value="IG-LIKE DOMAIN-CONTAINING PROTEIN"/>
    <property type="match status" value="1"/>
</dbReference>
<keyword evidence="8" id="KW-1015">Disulfide bond</keyword>
<dbReference type="InterPro" id="IPR003599">
    <property type="entry name" value="Ig_sub"/>
</dbReference>
<dbReference type="SUPFAM" id="SSF48726">
    <property type="entry name" value="Immunoglobulin"/>
    <property type="match status" value="2"/>
</dbReference>
<dbReference type="InterPro" id="IPR007110">
    <property type="entry name" value="Ig-like_dom"/>
</dbReference>
<evidence type="ECO:0000256" key="5">
    <source>
        <dbReference type="ARBA" id="ARBA00022889"/>
    </source>
</evidence>
<keyword evidence="5" id="KW-0130">Cell adhesion</keyword>
<protein>
    <recommendedName>
        <fullName evidence="12">Ig-like domain-containing protein</fullName>
    </recommendedName>
</protein>
<name>A0A8C0DJG2_BALMU</name>
<dbReference type="Ensembl" id="ENSBMST00010024261.1">
    <property type="protein sequence ID" value="ENSBMSP00010022011.1"/>
    <property type="gene ID" value="ENSBMSG00010015562.1"/>
</dbReference>
<dbReference type="InterPro" id="IPR036179">
    <property type="entry name" value="Ig-like_dom_sf"/>
</dbReference>
<dbReference type="PROSITE" id="PS50835">
    <property type="entry name" value="IG_LIKE"/>
    <property type="match status" value="1"/>
</dbReference>
<evidence type="ECO:0000256" key="7">
    <source>
        <dbReference type="ARBA" id="ARBA00023136"/>
    </source>
</evidence>
<dbReference type="GeneTree" id="ENSGT01150000286907"/>
<dbReference type="PANTHER" id="PTHR12035">
    <property type="entry name" value="SIALIC ACID BINDING IMMUNOGLOBULIN-LIKE LECTIN"/>
    <property type="match status" value="1"/>
</dbReference>
<proteinExistence type="inferred from homology"/>
<evidence type="ECO:0000256" key="2">
    <source>
        <dbReference type="ARBA" id="ARBA00022692"/>
    </source>
</evidence>
<evidence type="ECO:0000256" key="8">
    <source>
        <dbReference type="ARBA" id="ARBA00023157"/>
    </source>
</evidence>
<keyword evidence="6" id="KW-1133">Transmembrane helix</keyword>
<evidence type="ECO:0000256" key="9">
    <source>
        <dbReference type="ARBA" id="ARBA00023180"/>
    </source>
</evidence>
<dbReference type="Gene3D" id="2.60.40.10">
    <property type="entry name" value="Immunoglobulins"/>
    <property type="match status" value="2"/>
</dbReference>
<dbReference type="InterPro" id="IPR013783">
    <property type="entry name" value="Ig-like_fold"/>
</dbReference>
<organism evidence="13">
    <name type="scientific">Balaenoptera musculus</name>
    <name type="common">Blue whale</name>
    <dbReference type="NCBI Taxonomy" id="9771"/>
    <lineage>
        <taxon>Eukaryota</taxon>
        <taxon>Metazoa</taxon>
        <taxon>Chordata</taxon>
        <taxon>Craniata</taxon>
        <taxon>Vertebrata</taxon>
        <taxon>Euteleostomi</taxon>
        <taxon>Mammalia</taxon>
        <taxon>Eutheria</taxon>
        <taxon>Laurasiatheria</taxon>
        <taxon>Artiodactyla</taxon>
        <taxon>Whippomorpha</taxon>
        <taxon>Cetacea</taxon>
        <taxon>Mysticeti</taxon>
        <taxon>Balaenopteridae</taxon>
        <taxon>Balaenoptera</taxon>
    </lineage>
</organism>
<reference evidence="13" key="1">
    <citation type="submission" date="2023-09" db="UniProtKB">
        <authorList>
            <consortium name="Ensembl"/>
        </authorList>
    </citation>
    <scope>IDENTIFICATION</scope>
</reference>
<evidence type="ECO:0000259" key="12">
    <source>
        <dbReference type="PROSITE" id="PS50835"/>
    </source>
</evidence>
<keyword evidence="7" id="KW-0472">Membrane</keyword>
<dbReference type="GO" id="GO:0030246">
    <property type="term" value="F:carbohydrate binding"/>
    <property type="evidence" value="ECO:0007669"/>
    <property type="project" value="UniProtKB-KW"/>
</dbReference>
<dbReference type="GO" id="GO:0007155">
    <property type="term" value="P:cell adhesion"/>
    <property type="evidence" value="ECO:0007669"/>
    <property type="project" value="UniProtKB-KW"/>
</dbReference>
<evidence type="ECO:0000256" key="6">
    <source>
        <dbReference type="ARBA" id="ARBA00022989"/>
    </source>
</evidence>
<dbReference type="AlphaFoldDB" id="A0A8C0DJG2"/>
<keyword evidence="9" id="KW-0325">Glycoprotein</keyword>
<keyword evidence="2" id="KW-0812">Transmembrane</keyword>
<evidence type="ECO:0000256" key="10">
    <source>
        <dbReference type="ARBA" id="ARBA00023319"/>
    </source>
</evidence>
<evidence type="ECO:0000256" key="4">
    <source>
        <dbReference type="ARBA" id="ARBA00022734"/>
    </source>
</evidence>
<dbReference type="InterPro" id="IPR051036">
    <property type="entry name" value="SIGLEC"/>
</dbReference>
<evidence type="ECO:0000256" key="3">
    <source>
        <dbReference type="ARBA" id="ARBA00022729"/>
    </source>
</evidence>
<keyword evidence="3" id="KW-0732">Signal</keyword>
<evidence type="ECO:0000313" key="13">
    <source>
        <dbReference type="Ensembl" id="ENSBMSP00010022011.1"/>
    </source>
</evidence>
<dbReference type="GO" id="GO:0005886">
    <property type="term" value="C:plasma membrane"/>
    <property type="evidence" value="ECO:0007669"/>
    <property type="project" value="TreeGrafter"/>
</dbReference>
<evidence type="ECO:0000256" key="1">
    <source>
        <dbReference type="ARBA" id="ARBA00004479"/>
    </source>
</evidence>
<feature type="domain" description="Ig-like" evidence="12">
    <location>
        <begin position="135"/>
        <end position="218"/>
    </location>
</feature>
<accession>A0A8C0DJG2</accession>